<reference evidence="2" key="1">
    <citation type="submission" date="2015-10" db="EMBL/GenBank/DDBJ databases">
        <authorList>
            <person name="Luecker S."/>
            <person name="Luecker S."/>
        </authorList>
    </citation>
    <scope>NUCLEOTIDE SEQUENCE [LARGE SCALE GENOMIC DNA]</scope>
</reference>
<dbReference type="EMBL" id="CZPZ01000018">
    <property type="protein sequence ID" value="CUS36700.1"/>
    <property type="molecule type" value="Genomic_DNA"/>
</dbReference>
<proteinExistence type="predicted"/>
<organism evidence="1 2">
    <name type="scientific">Candidatus Nitrospira nitrificans</name>
    <dbReference type="NCBI Taxonomy" id="1742973"/>
    <lineage>
        <taxon>Bacteria</taxon>
        <taxon>Pseudomonadati</taxon>
        <taxon>Nitrospirota</taxon>
        <taxon>Nitrospiria</taxon>
        <taxon>Nitrospirales</taxon>
        <taxon>Nitrospiraceae</taxon>
        <taxon>Nitrospira</taxon>
    </lineage>
</organism>
<evidence type="ECO:0000313" key="1">
    <source>
        <dbReference type="EMBL" id="CUS36700.1"/>
    </source>
</evidence>
<accession>A0A0S4LGG4</accession>
<dbReference type="AlphaFoldDB" id="A0A0S4LGG4"/>
<keyword evidence="2" id="KW-1185">Reference proteome</keyword>
<protein>
    <recommendedName>
        <fullName evidence="3">Outer membrane protein beta-barrel domain-containing protein</fullName>
    </recommendedName>
</protein>
<evidence type="ECO:0000313" key="2">
    <source>
        <dbReference type="Proteomes" id="UP000198736"/>
    </source>
</evidence>
<dbReference type="STRING" id="1742973.COMA2_250037"/>
<gene>
    <name evidence="1" type="ORF">COMA2_250037</name>
</gene>
<name>A0A0S4LGG4_9BACT</name>
<evidence type="ECO:0008006" key="3">
    <source>
        <dbReference type="Google" id="ProtNLM"/>
    </source>
</evidence>
<sequence>MKKKRLGIGDAIVMWRGNQLRTHASGCFIGVLVLTMALPTGVAAQEAVLDILPLRPFSFDVSFNDRSFAPTRRIIAVQAGITALRYGPLELRGIYQYYSHHTPSFITDQHSLYANPRWNNFIDLLDFPSGKPLSRLLRHVLFGPLEHRAVPYVGAMLGGTLPGRGALSPGYLYGGQIGVRFPVAQGFSVDMGLQYTRFEIDFQGKSDLSRQWLFTIGVRF</sequence>
<dbReference type="Proteomes" id="UP000198736">
    <property type="component" value="Unassembled WGS sequence"/>
</dbReference>
<dbReference type="InterPro" id="IPR011250">
    <property type="entry name" value="OMP/PagP_B-barrel"/>
</dbReference>
<dbReference type="SUPFAM" id="SSF56925">
    <property type="entry name" value="OMPA-like"/>
    <property type="match status" value="1"/>
</dbReference>